<keyword evidence="3" id="KW-1185">Reference proteome</keyword>
<dbReference type="OrthoDB" id="4772768at2"/>
<organism evidence="2 3">
    <name type="scientific">Tsukamurella conjunctivitidis</name>
    <dbReference type="NCBI Taxonomy" id="2592068"/>
    <lineage>
        <taxon>Bacteria</taxon>
        <taxon>Bacillati</taxon>
        <taxon>Actinomycetota</taxon>
        <taxon>Actinomycetes</taxon>
        <taxon>Mycobacteriales</taxon>
        <taxon>Tsukamurellaceae</taxon>
        <taxon>Tsukamurella</taxon>
    </lineage>
</organism>
<dbReference type="RefSeq" id="WP_146486247.1">
    <property type="nucleotide sequence ID" value="NZ_VIGX01000002.1"/>
</dbReference>
<proteinExistence type="predicted"/>
<accession>A0A5C5S7B3</accession>
<dbReference type="EMBL" id="VIGX01000002">
    <property type="protein sequence ID" value="TWS30221.1"/>
    <property type="molecule type" value="Genomic_DNA"/>
</dbReference>
<gene>
    <name evidence="2" type="ORF">FK530_06855</name>
</gene>
<name>A0A5C5S7B3_9ACTN</name>
<evidence type="ECO:0000313" key="3">
    <source>
        <dbReference type="Proteomes" id="UP000319375"/>
    </source>
</evidence>
<protein>
    <submittedName>
        <fullName evidence="2">Uncharacterized protein</fullName>
    </submittedName>
</protein>
<reference evidence="2 3" key="1">
    <citation type="submission" date="2019-06" db="EMBL/GenBank/DDBJ databases">
        <title>Tsukamurella conjunctivitidis sp. nov., Tsukamurella assacharolytica sp. nov. and Tsukamurella sputae sp. nov. isolated from patients with conjunctivitis, bacteraemia (lymphoma) and respiratory infection (sputum) in Hong Kong.</title>
        <authorList>
            <person name="Teng J.L.L."/>
            <person name="Lee H.H."/>
            <person name="Fong J.Y.H."/>
            <person name="Fok K.M.N."/>
            <person name="Lau S.K.P."/>
            <person name="Woo P.C.Y."/>
        </authorList>
    </citation>
    <scope>NUCLEOTIDE SEQUENCE [LARGE SCALE GENOMIC DNA]</scope>
    <source>
        <strain evidence="2 3">HKU72</strain>
    </source>
</reference>
<evidence type="ECO:0000313" key="2">
    <source>
        <dbReference type="EMBL" id="TWS30221.1"/>
    </source>
</evidence>
<sequence length="254" mass="27927">MPAATDHMSLSTAEQAKLRAELDAVVEWIAEALEETVTGQTSHPAGPRSRRAKKGSTEEDSSLPMHWLASDVEWVLANTLNAWITHVTAKRFMTHPGRLGVSAAARWLNTARHVTGLALTPEGPQALDELCYAIAQARRVVDRHEQPGYVGACPVCKGDLYARRGAEKITCRECERVVTTRADNDQRIDGELDGRLFTAPELVDVVEARLGIKITTKTIRNLARYRITTHGQDRRGHALYRCGDVLDALAGRAG</sequence>
<dbReference type="AlphaFoldDB" id="A0A5C5S7B3"/>
<comment type="caution">
    <text evidence="2">The sequence shown here is derived from an EMBL/GenBank/DDBJ whole genome shotgun (WGS) entry which is preliminary data.</text>
</comment>
<evidence type="ECO:0000256" key="1">
    <source>
        <dbReference type="SAM" id="MobiDB-lite"/>
    </source>
</evidence>
<dbReference type="Proteomes" id="UP000319375">
    <property type="component" value="Unassembled WGS sequence"/>
</dbReference>
<feature type="region of interest" description="Disordered" evidence="1">
    <location>
        <begin position="37"/>
        <end position="62"/>
    </location>
</feature>